<dbReference type="InterPro" id="IPR050765">
    <property type="entry name" value="Riboflavin_Biosynth_HTPR"/>
</dbReference>
<comment type="caution">
    <text evidence="2">The sequence shown here is derived from an EMBL/GenBank/DDBJ whole genome shotgun (WGS) entry which is preliminary data.</text>
</comment>
<accession>A0A2N5C5Z9</accession>
<proteinExistence type="predicted"/>
<sequence length="206" mass="21950">MRQLTFAAFLSLDGVMQAPGGPDEDTSDGFAHGGWIVPYADGSGEVMGGALAQPFELVLGRRTYDIFAGYWPHVSQGAPHRGIADQFNGTVKHVATHHPTTLAWQHSQALGTDVVTALRDLKRAAGPDLLILGSSDLMQQLLATDLVDTLRLLVYPVVLGRGKRLFDGNALPSAFRLAASTTLPTGVLVTRYERDGAVKTGAFNPA</sequence>
<reference evidence="2 3" key="1">
    <citation type="submission" date="2017-12" db="EMBL/GenBank/DDBJ databases">
        <title>Genome sequence of the active heterotrophic nitrifier-denitrifier, Cupriavidus pauculus UM1.</title>
        <authorList>
            <person name="Putonti C."/>
            <person name="Castignetti D."/>
        </authorList>
    </citation>
    <scope>NUCLEOTIDE SEQUENCE [LARGE SCALE GENOMIC DNA]</scope>
    <source>
        <strain evidence="2 3">UM1</strain>
    </source>
</reference>
<dbReference type="OrthoDB" id="7342392at2"/>
<dbReference type="Pfam" id="PF01872">
    <property type="entry name" value="RibD_C"/>
    <property type="match status" value="1"/>
</dbReference>
<dbReference type="InterPro" id="IPR002734">
    <property type="entry name" value="RibDG_C"/>
</dbReference>
<name>A0A2N5C5Z9_9BURK</name>
<dbReference type="Proteomes" id="UP000234341">
    <property type="component" value="Unassembled WGS sequence"/>
</dbReference>
<dbReference type="PANTHER" id="PTHR38011">
    <property type="entry name" value="DIHYDROFOLATE REDUCTASE FAMILY PROTEIN (AFU_ORTHOLOGUE AFUA_8G06820)"/>
    <property type="match status" value="1"/>
</dbReference>
<dbReference type="SUPFAM" id="SSF53597">
    <property type="entry name" value="Dihydrofolate reductase-like"/>
    <property type="match status" value="1"/>
</dbReference>
<evidence type="ECO:0000259" key="1">
    <source>
        <dbReference type="Pfam" id="PF01872"/>
    </source>
</evidence>
<dbReference type="EMBL" id="PJRP01000016">
    <property type="protein sequence ID" value="PLP97610.1"/>
    <property type="molecule type" value="Genomic_DNA"/>
</dbReference>
<dbReference type="InterPro" id="IPR024072">
    <property type="entry name" value="DHFR-like_dom_sf"/>
</dbReference>
<organism evidence="2 3">
    <name type="scientific">Cupriavidus pauculus</name>
    <dbReference type="NCBI Taxonomy" id="82633"/>
    <lineage>
        <taxon>Bacteria</taxon>
        <taxon>Pseudomonadati</taxon>
        <taxon>Pseudomonadota</taxon>
        <taxon>Betaproteobacteria</taxon>
        <taxon>Burkholderiales</taxon>
        <taxon>Burkholderiaceae</taxon>
        <taxon>Cupriavidus</taxon>
    </lineage>
</organism>
<dbReference type="Gene3D" id="3.40.430.10">
    <property type="entry name" value="Dihydrofolate Reductase, subunit A"/>
    <property type="match status" value="1"/>
</dbReference>
<dbReference type="AlphaFoldDB" id="A0A2N5C5Z9"/>
<protein>
    <submittedName>
        <fullName evidence="2">Dihydrofolate reductase</fullName>
    </submittedName>
</protein>
<gene>
    <name evidence="2" type="ORF">CYJ10_25965</name>
</gene>
<dbReference type="PANTHER" id="PTHR38011:SF2">
    <property type="entry name" value="BIFUNCTIONAL DEAMINASE-REDUCTASE DOMAIN PROTEIN"/>
    <property type="match status" value="1"/>
</dbReference>
<dbReference type="RefSeq" id="WP_101684323.1">
    <property type="nucleotide sequence ID" value="NZ_PJRP01000016.1"/>
</dbReference>
<feature type="domain" description="Bacterial bifunctional deaminase-reductase C-terminal" evidence="1">
    <location>
        <begin position="4"/>
        <end position="188"/>
    </location>
</feature>
<dbReference type="GO" id="GO:0008703">
    <property type="term" value="F:5-amino-6-(5-phosphoribosylamino)uracil reductase activity"/>
    <property type="evidence" value="ECO:0007669"/>
    <property type="project" value="InterPro"/>
</dbReference>
<dbReference type="GO" id="GO:0009231">
    <property type="term" value="P:riboflavin biosynthetic process"/>
    <property type="evidence" value="ECO:0007669"/>
    <property type="project" value="InterPro"/>
</dbReference>
<evidence type="ECO:0000313" key="2">
    <source>
        <dbReference type="EMBL" id="PLP97610.1"/>
    </source>
</evidence>
<evidence type="ECO:0000313" key="3">
    <source>
        <dbReference type="Proteomes" id="UP000234341"/>
    </source>
</evidence>